<dbReference type="Pfam" id="PF00528">
    <property type="entry name" value="BPD_transp_1"/>
    <property type="match status" value="1"/>
</dbReference>
<dbReference type="EMBL" id="CP015118">
    <property type="protein sequence ID" value="ARN20802.1"/>
    <property type="molecule type" value="Genomic_DNA"/>
</dbReference>
<evidence type="ECO:0000256" key="5">
    <source>
        <dbReference type="ARBA" id="ARBA00022692"/>
    </source>
</evidence>
<dbReference type="PANTHER" id="PTHR30614:SF0">
    <property type="entry name" value="L-CYSTINE TRANSPORT SYSTEM PERMEASE PROTEIN TCYL"/>
    <property type="match status" value="1"/>
</dbReference>
<proteinExistence type="inferred from homology"/>
<dbReference type="CDD" id="cd06261">
    <property type="entry name" value="TM_PBP2"/>
    <property type="match status" value="1"/>
</dbReference>
<evidence type="ECO:0000256" key="3">
    <source>
        <dbReference type="ARBA" id="ARBA00022448"/>
    </source>
</evidence>
<accession>A0A1W6L978</accession>
<dbReference type="PANTHER" id="PTHR30614">
    <property type="entry name" value="MEMBRANE COMPONENT OF AMINO ACID ABC TRANSPORTER"/>
    <property type="match status" value="1"/>
</dbReference>
<evidence type="ECO:0000313" key="11">
    <source>
        <dbReference type="Proteomes" id="UP000193427"/>
    </source>
</evidence>
<sequence>MNDFFQVYREHLPEWWPRLMDAARVTAEISSLGFVLALVLAAGLVAMARSRFGALQMAAKSVVEFLRAVPLLALLLALYFGLPAFGLTLSGYWAGVLGLGLQGAAYVAEVFRSGLDSVHRGQREAGLAAGMSPFQVFTAVVLPQALRVMLPPLVNCYVSLLKDSSLCALIATDELMLAARAMSSEYFLPLHIFVLVGLIYFAIAFPLSMFSRLLGRKLSRGRRALGTT</sequence>
<keyword evidence="7 9" id="KW-1133">Transmembrane helix</keyword>
<keyword evidence="11" id="KW-1185">Reference proteome</keyword>
<dbReference type="NCBIfam" id="TIGR01726">
    <property type="entry name" value="HEQRo_perm_3TM"/>
    <property type="match status" value="1"/>
</dbReference>
<dbReference type="SUPFAM" id="SSF161098">
    <property type="entry name" value="MetI-like"/>
    <property type="match status" value="1"/>
</dbReference>
<comment type="subcellular location">
    <subcellularLocation>
        <location evidence="1">Cell inner membrane</location>
        <topology evidence="1">Multi-pass membrane protein</topology>
    </subcellularLocation>
    <subcellularLocation>
        <location evidence="9">Cell membrane</location>
        <topology evidence="9">Multi-pass membrane protein</topology>
    </subcellularLocation>
</comment>
<evidence type="ECO:0000256" key="9">
    <source>
        <dbReference type="RuleBase" id="RU363032"/>
    </source>
</evidence>
<feature type="transmembrane region" description="Helical" evidence="9">
    <location>
        <begin position="68"/>
        <end position="86"/>
    </location>
</feature>
<dbReference type="AlphaFoldDB" id="A0A1W6L978"/>
<dbReference type="InterPro" id="IPR000515">
    <property type="entry name" value="MetI-like"/>
</dbReference>
<evidence type="ECO:0000256" key="7">
    <source>
        <dbReference type="ARBA" id="ARBA00022989"/>
    </source>
</evidence>
<name>A0A1W6L978_9BURK</name>
<evidence type="ECO:0000256" key="6">
    <source>
        <dbReference type="ARBA" id="ARBA00022970"/>
    </source>
</evidence>
<evidence type="ECO:0000256" key="2">
    <source>
        <dbReference type="ARBA" id="ARBA00010072"/>
    </source>
</evidence>
<dbReference type="GO" id="GO:0022857">
    <property type="term" value="F:transmembrane transporter activity"/>
    <property type="evidence" value="ECO:0007669"/>
    <property type="project" value="InterPro"/>
</dbReference>
<comment type="similarity">
    <text evidence="2">Belongs to the binding-protein-dependent transport system permease family. HisMQ subfamily.</text>
</comment>
<evidence type="ECO:0000256" key="1">
    <source>
        <dbReference type="ARBA" id="ARBA00004429"/>
    </source>
</evidence>
<gene>
    <name evidence="10" type="ORF">A4W93_13345</name>
</gene>
<keyword evidence="6" id="KW-0029">Amino-acid transport</keyword>
<dbReference type="GO" id="GO:0006865">
    <property type="term" value="P:amino acid transport"/>
    <property type="evidence" value="ECO:0007669"/>
    <property type="project" value="UniProtKB-KW"/>
</dbReference>
<feature type="transmembrane region" description="Helical" evidence="9">
    <location>
        <begin position="29"/>
        <end position="48"/>
    </location>
</feature>
<protein>
    <submittedName>
        <fullName evidence="10">ABC transporter permease</fullName>
    </submittedName>
</protein>
<keyword evidence="3 9" id="KW-0813">Transport</keyword>
<dbReference type="InterPro" id="IPR043429">
    <property type="entry name" value="ArtM/GltK/GlnP/TcyL/YhdX-like"/>
</dbReference>
<dbReference type="InterPro" id="IPR010065">
    <property type="entry name" value="AA_ABC_transptr_permease_3TM"/>
</dbReference>
<dbReference type="GO" id="GO:0043190">
    <property type="term" value="C:ATP-binding cassette (ABC) transporter complex"/>
    <property type="evidence" value="ECO:0007669"/>
    <property type="project" value="InterPro"/>
</dbReference>
<dbReference type="InterPro" id="IPR035906">
    <property type="entry name" value="MetI-like_sf"/>
</dbReference>
<keyword evidence="5 9" id="KW-0812">Transmembrane</keyword>
<keyword evidence="4" id="KW-1003">Cell membrane</keyword>
<dbReference type="RefSeq" id="WP_085751082.1">
    <property type="nucleotide sequence ID" value="NZ_BSPR01000007.1"/>
</dbReference>
<keyword evidence="8 9" id="KW-0472">Membrane</keyword>
<dbReference type="PROSITE" id="PS50928">
    <property type="entry name" value="ABC_TM1"/>
    <property type="match status" value="1"/>
</dbReference>
<dbReference type="Proteomes" id="UP000193427">
    <property type="component" value="Chromosome"/>
</dbReference>
<evidence type="ECO:0000313" key="10">
    <source>
        <dbReference type="EMBL" id="ARN20802.1"/>
    </source>
</evidence>
<reference evidence="10 11" key="1">
    <citation type="submission" date="2016-04" db="EMBL/GenBank/DDBJ databases">
        <title>Complete genome sequence of natural rubber-degrading, novel Gram-negative bacterium, Rhizobacter gummiphilus strain NS21.</title>
        <authorList>
            <person name="Tabata M."/>
            <person name="Kasai D."/>
            <person name="Fukuda M."/>
        </authorList>
    </citation>
    <scope>NUCLEOTIDE SEQUENCE [LARGE SCALE GENOMIC DNA]</scope>
    <source>
        <strain evidence="10 11">NS21</strain>
    </source>
</reference>
<dbReference type="KEGG" id="rgu:A4W93_13345"/>
<evidence type="ECO:0000256" key="4">
    <source>
        <dbReference type="ARBA" id="ARBA00022475"/>
    </source>
</evidence>
<feature type="transmembrane region" description="Helical" evidence="9">
    <location>
        <begin position="186"/>
        <end position="210"/>
    </location>
</feature>
<dbReference type="OrthoDB" id="9808531at2"/>
<dbReference type="STRING" id="946333.A4W93_13345"/>
<evidence type="ECO:0000256" key="8">
    <source>
        <dbReference type="ARBA" id="ARBA00023136"/>
    </source>
</evidence>
<organism evidence="10 11">
    <name type="scientific">Piscinibacter gummiphilus</name>
    <dbReference type="NCBI Taxonomy" id="946333"/>
    <lineage>
        <taxon>Bacteria</taxon>
        <taxon>Pseudomonadati</taxon>
        <taxon>Pseudomonadota</taxon>
        <taxon>Betaproteobacteria</taxon>
        <taxon>Burkholderiales</taxon>
        <taxon>Sphaerotilaceae</taxon>
        <taxon>Piscinibacter</taxon>
    </lineage>
</organism>
<dbReference type="Gene3D" id="1.10.3720.10">
    <property type="entry name" value="MetI-like"/>
    <property type="match status" value="1"/>
</dbReference>